<dbReference type="GO" id="GO:0042417">
    <property type="term" value="P:dopamine metabolic process"/>
    <property type="evidence" value="ECO:0007669"/>
    <property type="project" value="TreeGrafter"/>
</dbReference>
<dbReference type="Proteomes" id="UP000007875">
    <property type="component" value="Unassembled WGS sequence"/>
</dbReference>
<dbReference type="GO" id="GO:0032259">
    <property type="term" value="P:methylation"/>
    <property type="evidence" value="ECO:0007669"/>
    <property type="project" value="UniProtKB-KW"/>
</dbReference>
<reference evidence="8" key="3">
    <citation type="submission" date="2025-09" db="UniProtKB">
        <authorList>
            <consortium name="Ensembl"/>
        </authorList>
    </citation>
    <scope>IDENTIFICATION</scope>
</reference>
<proteinExistence type="inferred from homology"/>
<dbReference type="GeneTree" id="ENSGT00940000167509"/>
<dbReference type="Pfam" id="PF01596">
    <property type="entry name" value="Methyltransf_3"/>
    <property type="match status" value="1"/>
</dbReference>
<dbReference type="PANTHER" id="PTHR43836:SF2">
    <property type="entry name" value="CATECHOL O-METHYLTRANSFERASE 1-RELATED"/>
    <property type="match status" value="1"/>
</dbReference>
<dbReference type="InterPro" id="IPR029063">
    <property type="entry name" value="SAM-dependent_MTases_sf"/>
</dbReference>
<dbReference type="HOGENOM" id="CLU_2090174_0_0_1"/>
<reference evidence="8" key="2">
    <citation type="submission" date="2025-08" db="UniProtKB">
        <authorList>
            <consortium name="Ensembl"/>
        </authorList>
    </citation>
    <scope>IDENTIFICATION</scope>
</reference>
<evidence type="ECO:0000256" key="2">
    <source>
        <dbReference type="ARBA" id="ARBA00022603"/>
    </source>
</evidence>
<dbReference type="InterPro" id="IPR002935">
    <property type="entry name" value="SAM_O-MeTrfase"/>
</dbReference>
<keyword evidence="5" id="KW-0531">Neurotransmitter degradation</keyword>
<dbReference type="EC" id="2.1.1.6" evidence="1"/>
<evidence type="ECO:0000313" key="8">
    <source>
        <dbReference type="Ensembl" id="ENSCSAVP00000005576.1"/>
    </source>
</evidence>
<dbReference type="Gene3D" id="3.40.50.150">
    <property type="entry name" value="Vaccinia Virus protein VP39"/>
    <property type="match status" value="1"/>
</dbReference>
<dbReference type="PROSITE" id="PS51682">
    <property type="entry name" value="SAM_OMT_I"/>
    <property type="match status" value="1"/>
</dbReference>
<dbReference type="GO" id="GO:0016206">
    <property type="term" value="F:catechol O-methyltransferase activity"/>
    <property type="evidence" value="ECO:0007669"/>
    <property type="project" value="UniProtKB-EC"/>
</dbReference>
<evidence type="ECO:0000256" key="1">
    <source>
        <dbReference type="ARBA" id="ARBA00012880"/>
    </source>
</evidence>
<dbReference type="InParanoid" id="H2YJS7"/>
<dbReference type="SUPFAM" id="SSF53335">
    <property type="entry name" value="S-adenosyl-L-methionine-dependent methyltransferases"/>
    <property type="match status" value="1"/>
</dbReference>
<keyword evidence="2" id="KW-0489">Methyltransferase</keyword>
<evidence type="ECO:0000256" key="6">
    <source>
        <dbReference type="ARBA" id="ARBA00022939"/>
    </source>
</evidence>
<organism evidence="8 9">
    <name type="scientific">Ciona savignyi</name>
    <name type="common">Pacific transparent sea squirt</name>
    <dbReference type="NCBI Taxonomy" id="51511"/>
    <lineage>
        <taxon>Eukaryota</taxon>
        <taxon>Metazoa</taxon>
        <taxon>Chordata</taxon>
        <taxon>Tunicata</taxon>
        <taxon>Ascidiacea</taxon>
        <taxon>Phlebobranchia</taxon>
        <taxon>Cionidae</taxon>
        <taxon>Ciona</taxon>
    </lineage>
</organism>
<evidence type="ECO:0000313" key="9">
    <source>
        <dbReference type="Proteomes" id="UP000007875"/>
    </source>
</evidence>
<name>H2YJS7_CIOSA</name>
<dbReference type="STRING" id="51511.ENSCSAVP00000005576"/>
<dbReference type="OMA" id="WLPLCER"/>
<protein>
    <recommendedName>
        <fullName evidence="1">catechol O-methyltransferase</fullName>
        <ecNumber evidence="1">2.1.1.6</ecNumber>
    </recommendedName>
</protein>
<keyword evidence="6" id="KW-0128">Catecholamine metabolism</keyword>
<comment type="similarity">
    <text evidence="7">Belongs to the class I-like SAM-binding methyltransferase superfamily. Cation-dependent O-methyltransferase family.</text>
</comment>
<dbReference type="PANTHER" id="PTHR43836">
    <property type="entry name" value="CATECHOL O-METHYLTRANSFERASE 1-RELATED"/>
    <property type="match status" value="1"/>
</dbReference>
<evidence type="ECO:0000256" key="5">
    <source>
        <dbReference type="ARBA" id="ARBA00022867"/>
    </source>
</evidence>
<accession>H2YJS7</accession>
<evidence type="ECO:0000256" key="3">
    <source>
        <dbReference type="ARBA" id="ARBA00022679"/>
    </source>
</evidence>
<evidence type="ECO:0000256" key="4">
    <source>
        <dbReference type="ARBA" id="ARBA00022691"/>
    </source>
</evidence>
<dbReference type="GO" id="GO:0042424">
    <property type="term" value="P:catecholamine catabolic process"/>
    <property type="evidence" value="ECO:0007669"/>
    <property type="project" value="TreeGrafter"/>
</dbReference>
<sequence length="117" mass="12653">MGKTSVMDGINTVARDIFDHISKVATRGDVMSVIDAIDRYGYDVQGTMNVGDIKGEILDRCVQEAAPKNVLELGTYCGYSAIRMARLLKEGAMVYTVEANPEFAAVAQKVISFAGLD</sequence>
<dbReference type="eggNOG" id="KOG1663">
    <property type="taxonomic scope" value="Eukaryota"/>
</dbReference>
<dbReference type="Ensembl" id="ENSCSAVT00000005651.1">
    <property type="protein sequence ID" value="ENSCSAVP00000005576.1"/>
    <property type="gene ID" value="ENSCSAVG00000003334.1"/>
</dbReference>
<dbReference type="AlphaFoldDB" id="H2YJS7"/>
<evidence type="ECO:0000256" key="7">
    <source>
        <dbReference type="ARBA" id="ARBA00023453"/>
    </source>
</evidence>
<keyword evidence="9" id="KW-1185">Reference proteome</keyword>
<reference evidence="9" key="1">
    <citation type="submission" date="2003-08" db="EMBL/GenBank/DDBJ databases">
        <authorList>
            <person name="Birren B."/>
            <person name="Nusbaum C."/>
            <person name="Abebe A."/>
            <person name="Abouelleil A."/>
            <person name="Adekoya E."/>
            <person name="Ait-zahra M."/>
            <person name="Allen N."/>
            <person name="Allen T."/>
            <person name="An P."/>
            <person name="Anderson M."/>
            <person name="Anderson S."/>
            <person name="Arachchi H."/>
            <person name="Armbruster J."/>
            <person name="Bachantsang P."/>
            <person name="Baldwin J."/>
            <person name="Barry A."/>
            <person name="Bayul T."/>
            <person name="Blitshsteyn B."/>
            <person name="Bloom T."/>
            <person name="Blye J."/>
            <person name="Boguslavskiy L."/>
            <person name="Borowsky M."/>
            <person name="Boukhgalter B."/>
            <person name="Brunache A."/>
            <person name="Butler J."/>
            <person name="Calixte N."/>
            <person name="Calvo S."/>
            <person name="Camarata J."/>
            <person name="Campo K."/>
            <person name="Chang J."/>
            <person name="Cheshatsang Y."/>
            <person name="Citroen M."/>
            <person name="Collymore A."/>
            <person name="Considine T."/>
            <person name="Cook A."/>
            <person name="Cooke P."/>
            <person name="Corum B."/>
            <person name="Cuomo C."/>
            <person name="David R."/>
            <person name="Dawoe T."/>
            <person name="Degray S."/>
            <person name="Dodge S."/>
            <person name="Dooley K."/>
            <person name="Dorje P."/>
            <person name="Dorjee K."/>
            <person name="Dorris L."/>
            <person name="Duffey N."/>
            <person name="Dupes A."/>
            <person name="Elkins T."/>
            <person name="Engels R."/>
            <person name="Erickson J."/>
            <person name="Farina A."/>
            <person name="Faro S."/>
            <person name="Ferreira P."/>
            <person name="Fischer H."/>
            <person name="Fitzgerald M."/>
            <person name="Foley K."/>
            <person name="Gage D."/>
            <person name="Galagan J."/>
            <person name="Gearin G."/>
            <person name="Gnerre S."/>
            <person name="Gnirke A."/>
            <person name="Goyette A."/>
            <person name="Graham J."/>
            <person name="Grandbois E."/>
            <person name="Gyaltsen K."/>
            <person name="Hafez N."/>
            <person name="Hagopian D."/>
            <person name="Hagos B."/>
            <person name="Hall J."/>
            <person name="Hatcher B."/>
            <person name="Heller A."/>
            <person name="Higgins H."/>
            <person name="Honan T."/>
            <person name="Horn A."/>
            <person name="Houde N."/>
            <person name="Hughes L."/>
            <person name="Hulme W."/>
            <person name="Husby E."/>
            <person name="Iliev I."/>
            <person name="Jaffe D."/>
            <person name="Jones C."/>
            <person name="Kamal M."/>
            <person name="Kamat A."/>
            <person name="Kamvysselis M."/>
            <person name="Karlsson E."/>
            <person name="Kells C."/>
            <person name="Kieu A."/>
            <person name="Kisner P."/>
            <person name="Kodira C."/>
            <person name="Kulbokas E."/>
            <person name="Labutti K."/>
            <person name="Lama D."/>
            <person name="Landers T."/>
            <person name="Leger J."/>
            <person name="Levine S."/>
            <person name="Lewis D."/>
            <person name="Lewis T."/>
            <person name="Lindblad-toh K."/>
            <person name="Liu X."/>
            <person name="Lokyitsang T."/>
            <person name="Lokyitsang Y."/>
            <person name="Lucien O."/>
            <person name="Lui A."/>
            <person name="Ma L.J."/>
            <person name="Mabbitt R."/>
            <person name="Macdonald J."/>
            <person name="Maclean C."/>
            <person name="Major J."/>
            <person name="Manning J."/>
            <person name="Marabella R."/>
            <person name="Maru K."/>
            <person name="Matthews C."/>
            <person name="Mauceli E."/>
            <person name="Mccarthy M."/>
            <person name="Mcdonough S."/>
            <person name="Mcghee T."/>
            <person name="Meldrim J."/>
            <person name="Meneus L."/>
            <person name="Mesirov J."/>
            <person name="Mihalev A."/>
            <person name="Mihova T."/>
            <person name="Mikkelsen T."/>
            <person name="Mlenga V."/>
            <person name="Moru K."/>
            <person name="Mozes J."/>
            <person name="Mulrain L."/>
            <person name="Munson G."/>
            <person name="Naylor J."/>
            <person name="Newes C."/>
            <person name="Nguyen C."/>
            <person name="Nguyen N."/>
            <person name="Nguyen T."/>
            <person name="Nicol R."/>
            <person name="Nielsen C."/>
            <person name="Nizzari M."/>
            <person name="Norbu C."/>
            <person name="Norbu N."/>
            <person name="O'donnell P."/>
            <person name="Okoawo O."/>
            <person name="O'leary S."/>
            <person name="Omotosho B."/>
            <person name="O'neill K."/>
            <person name="Osman S."/>
            <person name="Parker S."/>
            <person name="Perrin D."/>
            <person name="Phunkhang P."/>
            <person name="Piqani B."/>
            <person name="Purcell S."/>
            <person name="Rachupka T."/>
            <person name="Ramasamy U."/>
            <person name="Rameau R."/>
            <person name="Ray V."/>
            <person name="Raymond C."/>
            <person name="Retta R."/>
            <person name="Richardson S."/>
            <person name="Rise C."/>
            <person name="Rodriguez J."/>
            <person name="Rogers J."/>
            <person name="Rogov P."/>
            <person name="Rutman M."/>
            <person name="Schupbach R."/>
            <person name="Seaman C."/>
            <person name="Settipalli S."/>
            <person name="Sharpe T."/>
            <person name="Sheridan J."/>
            <person name="Sherpa N."/>
            <person name="Shi J."/>
            <person name="Smirnov S."/>
            <person name="Smith C."/>
            <person name="Sougnez C."/>
            <person name="Spencer B."/>
            <person name="Stalker J."/>
            <person name="Stange-thomann N."/>
            <person name="Stavropoulos S."/>
            <person name="Stetson K."/>
            <person name="Stone C."/>
            <person name="Stone S."/>
            <person name="Stubbs M."/>
            <person name="Talamas J."/>
            <person name="Tchuinga P."/>
            <person name="Tenzing P."/>
            <person name="Tesfaye S."/>
            <person name="Theodore J."/>
            <person name="Thoulutsang Y."/>
            <person name="Topham K."/>
            <person name="Towey S."/>
            <person name="Tsamla T."/>
            <person name="Tsomo N."/>
            <person name="Vallee D."/>
            <person name="Vassiliev H."/>
            <person name="Venkataraman V."/>
            <person name="Vinson J."/>
            <person name="Vo A."/>
            <person name="Wade C."/>
            <person name="Wang S."/>
            <person name="Wangchuk T."/>
            <person name="Wangdi T."/>
            <person name="Whittaker C."/>
            <person name="Wilkinson J."/>
            <person name="Wu Y."/>
            <person name="Wyman D."/>
            <person name="Yadav S."/>
            <person name="Yang S."/>
            <person name="Yang X."/>
            <person name="Yeager S."/>
            <person name="Yee E."/>
            <person name="Young G."/>
            <person name="Zainoun J."/>
            <person name="Zembeck L."/>
            <person name="Zimmer A."/>
            <person name="Zody M."/>
            <person name="Lander E."/>
        </authorList>
    </citation>
    <scope>NUCLEOTIDE SEQUENCE [LARGE SCALE GENOMIC DNA]</scope>
</reference>
<keyword evidence="3" id="KW-0808">Transferase</keyword>
<keyword evidence="4" id="KW-0949">S-adenosyl-L-methionine</keyword>
<dbReference type="GO" id="GO:0032502">
    <property type="term" value="P:developmental process"/>
    <property type="evidence" value="ECO:0007669"/>
    <property type="project" value="TreeGrafter"/>
</dbReference>
<dbReference type="CDD" id="cd02440">
    <property type="entry name" value="AdoMet_MTases"/>
    <property type="match status" value="1"/>
</dbReference>